<dbReference type="PANTHER" id="PTHR22938">
    <property type="entry name" value="ZINC FINGER PROTEIN 598"/>
    <property type="match status" value="1"/>
</dbReference>
<accession>A0A183U700</accession>
<organism evidence="2 3">
    <name type="scientific">Toxocara canis</name>
    <name type="common">Canine roundworm</name>
    <dbReference type="NCBI Taxonomy" id="6265"/>
    <lineage>
        <taxon>Eukaryota</taxon>
        <taxon>Metazoa</taxon>
        <taxon>Ecdysozoa</taxon>
        <taxon>Nematoda</taxon>
        <taxon>Chromadorea</taxon>
        <taxon>Rhabditida</taxon>
        <taxon>Spirurina</taxon>
        <taxon>Ascaridomorpha</taxon>
        <taxon>Ascaridoidea</taxon>
        <taxon>Toxocaridae</taxon>
        <taxon>Toxocara</taxon>
    </lineage>
</organism>
<protein>
    <submittedName>
        <fullName evidence="3">C2H2-type domain-containing protein</fullName>
    </submittedName>
</protein>
<sequence>MQQCFVYPIIILNFIGHPLCLFCEKRFLDDEFRYKHLRKDHFFCQICDADGFSNYFFPEHKDLLRHYRKQHVICEEGECKQLGIAFRTDTELKLHKVGFFSLALS</sequence>
<reference evidence="1 2" key="2">
    <citation type="submission" date="2018-11" db="EMBL/GenBank/DDBJ databases">
        <authorList>
            <consortium name="Pathogen Informatics"/>
        </authorList>
    </citation>
    <scope>NUCLEOTIDE SEQUENCE [LARGE SCALE GENOMIC DNA]</scope>
</reference>
<evidence type="ECO:0000313" key="1">
    <source>
        <dbReference type="EMBL" id="VDM29988.1"/>
    </source>
</evidence>
<keyword evidence="2" id="KW-1185">Reference proteome</keyword>
<dbReference type="GO" id="GO:0072344">
    <property type="term" value="P:rescue of stalled ribosome"/>
    <property type="evidence" value="ECO:0007669"/>
    <property type="project" value="InterPro"/>
</dbReference>
<reference evidence="3" key="1">
    <citation type="submission" date="2016-06" db="UniProtKB">
        <authorList>
            <consortium name="WormBaseParasite"/>
        </authorList>
    </citation>
    <scope>IDENTIFICATION</scope>
</reference>
<dbReference type="GO" id="GO:0061630">
    <property type="term" value="F:ubiquitin protein ligase activity"/>
    <property type="evidence" value="ECO:0007669"/>
    <property type="project" value="InterPro"/>
</dbReference>
<gene>
    <name evidence="1" type="ORF">TCNE_LOCUS4271</name>
</gene>
<dbReference type="Proteomes" id="UP000050794">
    <property type="component" value="Unassembled WGS sequence"/>
</dbReference>
<evidence type="ECO:0000313" key="3">
    <source>
        <dbReference type="WBParaSite" id="TCNE_0000427001-mRNA-1"/>
    </source>
</evidence>
<proteinExistence type="predicted"/>
<dbReference type="EMBL" id="UYWY01006884">
    <property type="protein sequence ID" value="VDM29988.1"/>
    <property type="molecule type" value="Genomic_DNA"/>
</dbReference>
<dbReference type="GO" id="GO:0043022">
    <property type="term" value="F:ribosome binding"/>
    <property type="evidence" value="ECO:0007669"/>
    <property type="project" value="TreeGrafter"/>
</dbReference>
<dbReference type="GO" id="GO:0016567">
    <property type="term" value="P:protein ubiquitination"/>
    <property type="evidence" value="ECO:0007669"/>
    <property type="project" value="TreeGrafter"/>
</dbReference>
<dbReference type="PANTHER" id="PTHR22938:SF0">
    <property type="entry name" value="E3 UBIQUITIN-PROTEIN LIGASE ZNF598"/>
    <property type="match status" value="1"/>
</dbReference>
<name>A0A183U700_TOXCA</name>
<evidence type="ECO:0000313" key="2">
    <source>
        <dbReference type="Proteomes" id="UP000050794"/>
    </source>
</evidence>
<dbReference type="WBParaSite" id="TCNE_0000427001-mRNA-1">
    <property type="protein sequence ID" value="TCNE_0000427001-mRNA-1"/>
    <property type="gene ID" value="TCNE_0000427001"/>
</dbReference>
<dbReference type="InterPro" id="IPR044288">
    <property type="entry name" value="ZNF598/HEL2"/>
</dbReference>
<dbReference type="AlphaFoldDB" id="A0A183U700"/>